<evidence type="ECO:0000256" key="1">
    <source>
        <dbReference type="SAM" id="SignalP"/>
    </source>
</evidence>
<gene>
    <name evidence="2" type="ORF">BCR32DRAFT_282806</name>
</gene>
<keyword evidence="3" id="KW-1185">Reference proteome</keyword>
<dbReference type="AlphaFoldDB" id="A0A1Y1WWP4"/>
<name>A0A1Y1WWP4_9FUNG</name>
<feature type="signal peptide" evidence="1">
    <location>
        <begin position="1"/>
        <end position="23"/>
    </location>
</feature>
<evidence type="ECO:0000313" key="2">
    <source>
        <dbReference type="EMBL" id="ORX77882.1"/>
    </source>
</evidence>
<keyword evidence="1" id="KW-0732">Signal</keyword>
<feature type="chain" id="PRO_5013322267" description="CBM1 domain-containing protein" evidence="1">
    <location>
        <begin position="24"/>
        <end position="78"/>
    </location>
</feature>
<organism evidence="2 3">
    <name type="scientific">Anaeromyces robustus</name>
    <dbReference type="NCBI Taxonomy" id="1754192"/>
    <lineage>
        <taxon>Eukaryota</taxon>
        <taxon>Fungi</taxon>
        <taxon>Fungi incertae sedis</taxon>
        <taxon>Chytridiomycota</taxon>
        <taxon>Chytridiomycota incertae sedis</taxon>
        <taxon>Neocallimastigomycetes</taxon>
        <taxon>Neocallimastigales</taxon>
        <taxon>Neocallimastigaceae</taxon>
        <taxon>Anaeromyces</taxon>
    </lineage>
</organism>
<proteinExistence type="predicted"/>
<reference evidence="2 3" key="1">
    <citation type="submission" date="2016-08" db="EMBL/GenBank/DDBJ databases">
        <title>A Parts List for Fungal Cellulosomes Revealed by Comparative Genomics.</title>
        <authorList>
            <consortium name="DOE Joint Genome Institute"/>
            <person name="Haitjema C.H."/>
            <person name="Gilmore S.P."/>
            <person name="Henske J.K."/>
            <person name="Solomon K.V."/>
            <person name="De Groot R."/>
            <person name="Kuo A."/>
            <person name="Mondo S.J."/>
            <person name="Salamov A.A."/>
            <person name="Labutti K."/>
            <person name="Zhao Z."/>
            <person name="Chiniquy J."/>
            <person name="Barry K."/>
            <person name="Brewer H.M."/>
            <person name="Purvine S.O."/>
            <person name="Wright A.T."/>
            <person name="Boxma B."/>
            <person name="Van Alen T."/>
            <person name="Hackstein J.H."/>
            <person name="Baker S.E."/>
            <person name="Grigoriev I.V."/>
            <person name="O'Malley M.A."/>
        </authorList>
    </citation>
    <scope>NUCLEOTIDE SEQUENCE [LARGE SCALE GENOMIC DNA]</scope>
    <source>
        <strain evidence="2 3">S4</strain>
    </source>
</reference>
<reference evidence="2 3" key="2">
    <citation type="submission" date="2016-08" db="EMBL/GenBank/DDBJ databases">
        <title>Pervasive Adenine N6-methylation of Active Genes in Fungi.</title>
        <authorList>
            <consortium name="DOE Joint Genome Institute"/>
            <person name="Mondo S.J."/>
            <person name="Dannebaum R.O."/>
            <person name="Kuo R.C."/>
            <person name="Labutti K."/>
            <person name="Haridas S."/>
            <person name="Kuo A."/>
            <person name="Salamov A."/>
            <person name="Ahrendt S.R."/>
            <person name="Lipzen A."/>
            <person name="Sullivan W."/>
            <person name="Andreopoulos W.B."/>
            <person name="Clum A."/>
            <person name="Lindquist E."/>
            <person name="Daum C."/>
            <person name="Ramamoorthy G.K."/>
            <person name="Gryganskyi A."/>
            <person name="Culley D."/>
            <person name="Magnuson J.K."/>
            <person name="James T.Y."/>
            <person name="O'Malley M.A."/>
            <person name="Stajich J.E."/>
            <person name="Spatafora J.W."/>
            <person name="Visel A."/>
            <person name="Grigoriev I.V."/>
        </authorList>
    </citation>
    <scope>NUCLEOTIDE SEQUENCE [LARGE SCALE GENOMIC DNA]</scope>
    <source>
        <strain evidence="2 3">S4</strain>
    </source>
</reference>
<evidence type="ECO:0008006" key="4">
    <source>
        <dbReference type="Google" id="ProtNLM"/>
    </source>
</evidence>
<accession>A0A1Y1WWP4</accession>
<dbReference type="Proteomes" id="UP000193944">
    <property type="component" value="Unassembled WGS sequence"/>
</dbReference>
<evidence type="ECO:0000313" key="3">
    <source>
        <dbReference type="Proteomes" id="UP000193944"/>
    </source>
</evidence>
<dbReference type="EMBL" id="MCFG01000231">
    <property type="protein sequence ID" value="ORX77882.1"/>
    <property type="molecule type" value="Genomic_DNA"/>
</dbReference>
<protein>
    <recommendedName>
        <fullName evidence="4">CBM1 domain-containing protein</fullName>
    </recommendedName>
</protein>
<sequence length="78" mass="8613">MHYNTGLLLYLLVAVLLFGASIAVPNGYSCYIPNKEYGVCQNYKGGCIPGCVKSKNPALNAQCDDEHFYGKKYRSNSQ</sequence>
<comment type="caution">
    <text evidence="2">The sequence shown here is derived from an EMBL/GenBank/DDBJ whole genome shotgun (WGS) entry which is preliminary data.</text>
</comment>